<sequence>MDGVSKCSSCSSGILTNVDVNISYIPRRDVVDPRAQHGEEPGVVCAHTGADHAGVAGNRGIPAGAGRSVRSVPVNTEPSHASCVGRNHPNIIQLTNIVARWPGSTHDSFIMTNSMVGNRLEAGTVRNGWLLGDCGYPLRTWLMTPLADPNTDQERRYNDLHSRTRAVVERAIGLLKGRWRCLDRSGCAAVPT</sequence>
<keyword evidence="10" id="KW-1185">Reference proteome</keyword>
<evidence type="ECO:0000313" key="10">
    <source>
        <dbReference type="Proteomes" id="UP001174136"/>
    </source>
</evidence>
<evidence type="ECO:0000256" key="3">
    <source>
        <dbReference type="ARBA" id="ARBA00006958"/>
    </source>
</evidence>
<evidence type="ECO:0000259" key="8">
    <source>
        <dbReference type="Pfam" id="PF13359"/>
    </source>
</evidence>
<accession>A0AA47MH99</accession>
<evidence type="ECO:0000256" key="5">
    <source>
        <dbReference type="ARBA" id="ARBA00022723"/>
    </source>
</evidence>
<comment type="subcellular location">
    <subcellularLocation>
        <location evidence="2">Nucleus</location>
    </subcellularLocation>
</comment>
<evidence type="ECO:0000256" key="2">
    <source>
        <dbReference type="ARBA" id="ARBA00004123"/>
    </source>
</evidence>
<keyword evidence="4" id="KW-0540">Nuclease</keyword>
<comment type="caution">
    <text evidence="9">The sequence shown here is derived from an EMBL/GenBank/DDBJ whole genome shotgun (WGS) entry which is preliminary data.</text>
</comment>
<dbReference type="InterPro" id="IPR027806">
    <property type="entry name" value="HARBI1_dom"/>
</dbReference>
<organism evidence="9 10">
    <name type="scientific">Merluccius polli</name>
    <name type="common">Benguela hake</name>
    <name type="synonym">Merluccius cadenati</name>
    <dbReference type="NCBI Taxonomy" id="89951"/>
    <lineage>
        <taxon>Eukaryota</taxon>
        <taxon>Metazoa</taxon>
        <taxon>Chordata</taxon>
        <taxon>Craniata</taxon>
        <taxon>Vertebrata</taxon>
        <taxon>Euteleostomi</taxon>
        <taxon>Actinopterygii</taxon>
        <taxon>Neopterygii</taxon>
        <taxon>Teleostei</taxon>
        <taxon>Neoteleostei</taxon>
        <taxon>Acanthomorphata</taxon>
        <taxon>Zeiogadaria</taxon>
        <taxon>Gadariae</taxon>
        <taxon>Gadiformes</taxon>
        <taxon>Gadoidei</taxon>
        <taxon>Merlucciidae</taxon>
        <taxon>Merluccius</taxon>
    </lineage>
</organism>
<dbReference type="InterPro" id="IPR045249">
    <property type="entry name" value="HARBI1-like"/>
</dbReference>
<name>A0AA47MH99_MERPO</name>
<comment type="cofactor">
    <cofactor evidence="1">
        <name>a divalent metal cation</name>
        <dbReference type="ChEBI" id="CHEBI:60240"/>
    </cofactor>
</comment>
<reference evidence="9" key="1">
    <citation type="journal article" date="2023" name="Front. Mar. Sci.">
        <title>A new Merluccius polli reference genome to investigate the effects of global change in West African waters.</title>
        <authorList>
            <person name="Mateo J.L."/>
            <person name="Blanco-Fernandez C."/>
            <person name="Garcia-Vazquez E."/>
            <person name="Machado-Schiaffino G."/>
        </authorList>
    </citation>
    <scope>NUCLEOTIDE SEQUENCE</scope>
    <source>
        <strain evidence="9">C29</strain>
        <tissue evidence="9">Fin</tissue>
    </source>
</reference>
<feature type="domain" description="DDE Tnp4" evidence="8">
    <location>
        <begin position="94"/>
        <end position="184"/>
    </location>
</feature>
<keyword evidence="5" id="KW-0479">Metal-binding</keyword>
<comment type="similarity">
    <text evidence="3">Belongs to the HARBI1 family.</text>
</comment>
<dbReference type="GO" id="GO:0016787">
    <property type="term" value="F:hydrolase activity"/>
    <property type="evidence" value="ECO:0007669"/>
    <property type="project" value="UniProtKB-KW"/>
</dbReference>
<dbReference type="Proteomes" id="UP001174136">
    <property type="component" value="Unassembled WGS sequence"/>
</dbReference>
<dbReference type="GO" id="GO:0005634">
    <property type="term" value="C:nucleus"/>
    <property type="evidence" value="ECO:0007669"/>
    <property type="project" value="UniProtKB-SubCell"/>
</dbReference>
<dbReference type="Pfam" id="PF13359">
    <property type="entry name" value="DDE_Tnp_4"/>
    <property type="match status" value="1"/>
</dbReference>
<proteinExistence type="inferred from homology"/>
<protein>
    <submittedName>
        <fullName evidence="9">Nuclease HARBI1</fullName>
    </submittedName>
</protein>
<dbReference type="PANTHER" id="PTHR22930:SF227">
    <property type="entry name" value="DDE TNP4 DOMAIN-CONTAINING PROTEIN"/>
    <property type="match status" value="1"/>
</dbReference>
<evidence type="ECO:0000256" key="6">
    <source>
        <dbReference type="ARBA" id="ARBA00022801"/>
    </source>
</evidence>
<keyword evidence="7" id="KW-0539">Nucleus</keyword>
<evidence type="ECO:0000256" key="4">
    <source>
        <dbReference type="ARBA" id="ARBA00022722"/>
    </source>
</evidence>
<evidence type="ECO:0000313" key="9">
    <source>
        <dbReference type="EMBL" id="KAK0140064.1"/>
    </source>
</evidence>
<evidence type="ECO:0000256" key="1">
    <source>
        <dbReference type="ARBA" id="ARBA00001968"/>
    </source>
</evidence>
<gene>
    <name evidence="9" type="primary">HARBI1_35</name>
    <name evidence="9" type="ORF">N1851_023027</name>
</gene>
<keyword evidence="6" id="KW-0378">Hydrolase</keyword>
<dbReference type="AlphaFoldDB" id="A0AA47MH99"/>
<evidence type="ECO:0000256" key="7">
    <source>
        <dbReference type="ARBA" id="ARBA00023242"/>
    </source>
</evidence>
<dbReference type="EMBL" id="JAOPHQ010004272">
    <property type="protein sequence ID" value="KAK0140064.1"/>
    <property type="molecule type" value="Genomic_DNA"/>
</dbReference>
<dbReference type="GO" id="GO:0046872">
    <property type="term" value="F:metal ion binding"/>
    <property type="evidence" value="ECO:0007669"/>
    <property type="project" value="UniProtKB-KW"/>
</dbReference>
<dbReference type="GO" id="GO:0004518">
    <property type="term" value="F:nuclease activity"/>
    <property type="evidence" value="ECO:0007669"/>
    <property type="project" value="UniProtKB-KW"/>
</dbReference>
<dbReference type="PANTHER" id="PTHR22930">
    <property type="match status" value="1"/>
</dbReference>